<sequence length="148" mass="16654">MKSLRLAAMAAVALACAAPVAVSAQQYPVVPGDYVSVSMISVDDGHDLDYINHLAGMWRKGQDFAVKQGWITGYEILTNEFKRPGEPDYYLITRFAKFADPAEEQKREDAYTSYMATTNAQLQSASADRAKYRTQMGSILMRSWKWRN</sequence>
<reference evidence="2 3" key="1">
    <citation type="submission" date="2015-10" db="EMBL/GenBank/DDBJ databases">
        <title>Draft genome sequence of Novosphingobium fuchskuhlense DSM 25065 isolated from a surface water sample of the southwest basin of Lake Grosse Fuchskuhle.</title>
        <authorList>
            <person name="Ruckert C."/>
            <person name="Winkler A."/>
            <person name="Glaeser J."/>
            <person name="Grossart H.-P."/>
            <person name="Kalinowski J."/>
            <person name="Glaeser S."/>
        </authorList>
    </citation>
    <scope>NUCLEOTIDE SEQUENCE [LARGE SCALE GENOMIC DNA]</scope>
    <source>
        <strain evidence="2 3">FNE08-7</strain>
    </source>
</reference>
<evidence type="ECO:0008006" key="4">
    <source>
        <dbReference type="Google" id="ProtNLM"/>
    </source>
</evidence>
<dbReference type="RefSeq" id="WP_067906576.1">
    <property type="nucleotide sequence ID" value="NZ_KQ954244.1"/>
</dbReference>
<dbReference type="PROSITE" id="PS51257">
    <property type="entry name" value="PROKAR_LIPOPROTEIN"/>
    <property type="match status" value="1"/>
</dbReference>
<name>A0A117UX09_9SPHN</name>
<evidence type="ECO:0000256" key="1">
    <source>
        <dbReference type="SAM" id="SignalP"/>
    </source>
</evidence>
<feature type="signal peptide" evidence="1">
    <location>
        <begin position="1"/>
        <end position="17"/>
    </location>
</feature>
<dbReference type="AlphaFoldDB" id="A0A117UX09"/>
<dbReference type="EMBL" id="LLZS01000003">
    <property type="protein sequence ID" value="KUR72405.1"/>
    <property type="molecule type" value="Genomic_DNA"/>
</dbReference>
<organism evidence="2 3">
    <name type="scientific">Novosphingobium fuchskuhlense</name>
    <dbReference type="NCBI Taxonomy" id="1117702"/>
    <lineage>
        <taxon>Bacteria</taxon>
        <taxon>Pseudomonadati</taxon>
        <taxon>Pseudomonadota</taxon>
        <taxon>Alphaproteobacteria</taxon>
        <taxon>Sphingomonadales</taxon>
        <taxon>Sphingomonadaceae</taxon>
        <taxon>Novosphingobium</taxon>
    </lineage>
</organism>
<keyword evidence="3" id="KW-1185">Reference proteome</keyword>
<comment type="caution">
    <text evidence="2">The sequence shown here is derived from an EMBL/GenBank/DDBJ whole genome shotgun (WGS) entry which is preliminary data.</text>
</comment>
<keyword evidence="1" id="KW-0732">Signal</keyword>
<proteinExistence type="predicted"/>
<accession>A0A117UX09</accession>
<evidence type="ECO:0000313" key="2">
    <source>
        <dbReference type="EMBL" id="KUR72405.1"/>
    </source>
</evidence>
<feature type="chain" id="PRO_5007157050" description="NIPSNAP domain-containing protein" evidence="1">
    <location>
        <begin position="18"/>
        <end position="148"/>
    </location>
</feature>
<gene>
    <name evidence="2" type="ORF">AQZ52_03855</name>
</gene>
<protein>
    <recommendedName>
        <fullName evidence="4">NIPSNAP domain-containing protein</fullName>
    </recommendedName>
</protein>
<evidence type="ECO:0000313" key="3">
    <source>
        <dbReference type="Proteomes" id="UP000058012"/>
    </source>
</evidence>
<dbReference type="Proteomes" id="UP000058012">
    <property type="component" value="Unassembled WGS sequence"/>
</dbReference>